<evidence type="ECO:0000256" key="1">
    <source>
        <dbReference type="SAM" id="Phobius"/>
    </source>
</evidence>
<keyword evidence="1" id="KW-0472">Membrane</keyword>
<feature type="transmembrane region" description="Helical" evidence="1">
    <location>
        <begin position="109"/>
        <end position="129"/>
    </location>
</feature>
<keyword evidence="3" id="KW-1185">Reference proteome</keyword>
<organism evidence="2 3">
    <name type="scientific">Streptomyces gottesmaniae</name>
    <dbReference type="NCBI Taxonomy" id="3075518"/>
    <lineage>
        <taxon>Bacteria</taxon>
        <taxon>Bacillati</taxon>
        <taxon>Actinomycetota</taxon>
        <taxon>Actinomycetes</taxon>
        <taxon>Kitasatosporales</taxon>
        <taxon>Streptomycetaceae</taxon>
        <taxon>Streptomyces</taxon>
    </lineage>
</organism>
<protein>
    <recommendedName>
        <fullName evidence="4">Integral membrane protein</fullName>
    </recommendedName>
</protein>
<gene>
    <name evidence="2" type="ORF">RM704_31450</name>
</gene>
<proteinExistence type="predicted"/>
<accession>A0ABU2Z5Q9</accession>
<evidence type="ECO:0008006" key="4">
    <source>
        <dbReference type="Google" id="ProtNLM"/>
    </source>
</evidence>
<keyword evidence="1" id="KW-1133">Transmembrane helix</keyword>
<evidence type="ECO:0000313" key="3">
    <source>
        <dbReference type="Proteomes" id="UP001180737"/>
    </source>
</evidence>
<name>A0ABU2Z5Q9_9ACTN</name>
<dbReference type="Proteomes" id="UP001180737">
    <property type="component" value="Unassembled WGS sequence"/>
</dbReference>
<sequence>MTRASKANDPSSEQSVDTFIAYGHEAMLALRLADGTPVAARIFDPLPGGRIRPSGVDGRLPRAPGTRQHLPPYQAYNDKWVNALSRAATRKGDPGVHTPGPLPTGPMEAFVVALPVLLILVAAVLGIIGVTGDGLGYLLVIGIVLFAATATFVAVRKPRRAKRRNLR</sequence>
<evidence type="ECO:0000313" key="2">
    <source>
        <dbReference type="EMBL" id="MDT0571917.1"/>
    </source>
</evidence>
<keyword evidence="1" id="KW-0812">Transmembrane</keyword>
<feature type="transmembrane region" description="Helical" evidence="1">
    <location>
        <begin position="135"/>
        <end position="155"/>
    </location>
</feature>
<comment type="caution">
    <text evidence="2">The sequence shown here is derived from an EMBL/GenBank/DDBJ whole genome shotgun (WGS) entry which is preliminary data.</text>
</comment>
<dbReference type="EMBL" id="JAVRFJ010000033">
    <property type="protein sequence ID" value="MDT0571917.1"/>
    <property type="molecule type" value="Genomic_DNA"/>
</dbReference>
<dbReference type="RefSeq" id="WP_033530378.1">
    <property type="nucleotide sequence ID" value="NZ_JAVRFJ010000033.1"/>
</dbReference>
<reference evidence="2" key="1">
    <citation type="submission" date="2024-05" db="EMBL/GenBank/DDBJ databases">
        <title>30 novel species of actinomycetes from the DSMZ collection.</title>
        <authorList>
            <person name="Nouioui I."/>
        </authorList>
    </citation>
    <scope>NUCLEOTIDE SEQUENCE</scope>
    <source>
        <strain evidence="2">DSM 3412</strain>
    </source>
</reference>